<sequence>MPESCFKRAFECPPCVAELHLTSDMALSFNYGQLGAESVLLDWKVLKVKSHRVVSSRASLAWSLCCVWGHCT</sequence>
<name>A0A7J6XB11_THATH</name>
<proteinExistence type="predicted"/>
<evidence type="ECO:0000313" key="2">
    <source>
        <dbReference type="Proteomes" id="UP000554482"/>
    </source>
</evidence>
<dbReference type="EMBL" id="JABWDY010003110">
    <property type="protein sequence ID" value="KAF5206167.1"/>
    <property type="molecule type" value="Genomic_DNA"/>
</dbReference>
<organism evidence="1 2">
    <name type="scientific">Thalictrum thalictroides</name>
    <name type="common">Rue-anemone</name>
    <name type="synonym">Anemone thalictroides</name>
    <dbReference type="NCBI Taxonomy" id="46969"/>
    <lineage>
        <taxon>Eukaryota</taxon>
        <taxon>Viridiplantae</taxon>
        <taxon>Streptophyta</taxon>
        <taxon>Embryophyta</taxon>
        <taxon>Tracheophyta</taxon>
        <taxon>Spermatophyta</taxon>
        <taxon>Magnoliopsida</taxon>
        <taxon>Ranunculales</taxon>
        <taxon>Ranunculaceae</taxon>
        <taxon>Thalictroideae</taxon>
        <taxon>Thalictrum</taxon>
    </lineage>
</organism>
<comment type="caution">
    <text evidence="1">The sequence shown here is derived from an EMBL/GenBank/DDBJ whole genome shotgun (WGS) entry which is preliminary data.</text>
</comment>
<gene>
    <name evidence="1" type="ORF">FRX31_004247</name>
</gene>
<reference evidence="1 2" key="1">
    <citation type="submission" date="2020-06" db="EMBL/GenBank/DDBJ databases">
        <title>Transcriptomic and genomic resources for Thalictrum thalictroides and T. hernandezii: Facilitating candidate gene discovery in an emerging model plant lineage.</title>
        <authorList>
            <person name="Arias T."/>
            <person name="Riano-Pachon D.M."/>
            <person name="Di Stilio V.S."/>
        </authorList>
    </citation>
    <scope>NUCLEOTIDE SEQUENCE [LARGE SCALE GENOMIC DNA]</scope>
    <source>
        <strain evidence="2">cv. WT478/WT964</strain>
        <tissue evidence="1">Leaves</tissue>
    </source>
</reference>
<keyword evidence="2" id="KW-1185">Reference proteome</keyword>
<evidence type="ECO:0000313" key="1">
    <source>
        <dbReference type="EMBL" id="KAF5206167.1"/>
    </source>
</evidence>
<protein>
    <submittedName>
        <fullName evidence="1">Uncharacterized protein</fullName>
    </submittedName>
</protein>
<dbReference type="AlphaFoldDB" id="A0A7J6XB11"/>
<accession>A0A7J6XB11</accession>
<dbReference type="Proteomes" id="UP000554482">
    <property type="component" value="Unassembled WGS sequence"/>
</dbReference>